<dbReference type="EMBL" id="PUHR01000010">
    <property type="protein sequence ID" value="KAG0671621.1"/>
    <property type="molecule type" value="Genomic_DNA"/>
</dbReference>
<evidence type="ECO:0000256" key="2">
    <source>
        <dbReference type="ARBA" id="ARBA00022803"/>
    </source>
</evidence>
<evidence type="ECO:0000259" key="5">
    <source>
        <dbReference type="Pfam" id="PF18972"/>
    </source>
</evidence>
<dbReference type="OrthoDB" id="420195at2759"/>
<evidence type="ECO:0000313" key="7">
    <source>
        <dbReference type="Proteomes" id="UP000750334"/>
    </source>
</evidence>
<dbReference type="SUPFAM" id="SSF48452">
    <property type="entry name" value="TPR-like"/>
    <property type="match status" value="1"/>
</dbReference>
<keyword evidence="7" id="KW-1185">Reference proteome</keyword>
<reference evidence="6 7" key="1">
    <citation type="submission" date="2020-11" db="EMBL/GenBank/DDBJ databases">
        <title>Kefir isolates.</title>
        <authorList>
            <person name="Marcisauskas S."/>
            <person name="Kim Y."/>
            <person name="Blasche S."/>
        </authorList>
    </citation>
    <scope>NUCLEOTIDE SEQUENCE [LARGE SCALE GENOMIC DNA]</scope>
    <source>
        <strain evidence="6 7">OG2</strain>
    </source>
</reference>
<sequence>MSKEYKKPERYIPGPNDLELPPQLSEFKNKTTDEVLEELNRMPFFMTHLDDSNGEGGENMELEALKAMAYEGEPHEIATNFKNQGNDLYKVKRFKDARDMYDKGIDVKCDDKAINESLFANKAMCELELKNYRSCINNCKNALEINPMNIKCYFRMGKAFFALDKLEEAMEAVQFGLKIDGGNKSLQTLLTTVSKRDQDRKSYALKRAQEEQRKKDLETFLSDALLLRNVKNIKTNQHSEFLKEAKIKLENPMDFESQMIYPTIIMYPTTNEFDFIAETGELSTIQDIIDMLMQRPEEWFEMPGHENFSPKKLLAYMETEAGGLIKAGKKLTIHDILKKDTPSVPIFDNALKIYLVPKAESDEWIAKWDKVEAIKRRV</sequence>
<dbReference type="Pfam" id="PF18972">
    <property type="entry name" value="Wheel"/>
    <property type="match status" value="1"/>
</dbReference>
<dbReference type="Gene3D" id="1.25.40.10">
    <property type="entry name" value="Tetratricopeptide repeat domain"/>
    <property type="match status" value="1"/>
</dbReference>
<dbReference type="InterPro" id="IPR019734">
    <property type="entry name" value="TPR_rpt"/>
</dbReference>
<accession>A0A9P7BB90</accession>
<evidence type="ECO:0000256" key="3">
    <source>
        <dbReference type="ARBA" id="ARBA00023602"/>
    </source>
</evidence>
<organism evidence="6 7">
    <name type="scientific">Maudiozyma exigua</name>
    <name type="common">Yeast</name>
    <name type="synonym">Kazachstania exigua</name>
    <dbReference type="NCBI Taxonomy" id="34358"/>
    <lineage>
        <taxon>Eukaryota</taxon>
        <taxon>Fungi</taxon>
        <taxon>Dikarya</taxon>
        <taxon>Ascomycota</taxon>
        <taxon>Saccharomycotina</taxon>
        <taxon>Saccharomycetes</taxon>
        <taxon>Saccharomycetales</taxon>
        <taxon>Saccharomycetaceae</taxon>
        <taxon>Maudiozyma</taxon>
    </lineage>
</organism>
<dbReference type="GO" id="GO:0006457">
    <property type="term" value="P:protein folding"/>
    <property type="evidence" value="ECO:0007669"/>
    <property type="project" value="TreeGrafter"/>
</dbReference>
<dbReference type="PANTHER" id="PTHR46035">
    <property type="entry name" value="TETRATRICOPEPTIDE REPEAT PROTEIN 4"/>
    <property type="match status" value="1"/>
</dbReference>
<dbReference type="GO" id="GO:0005634">
    <property type="term" value="C:nucleus"/>
    <property type="evidence" value="ECO:0007669"/>
    <property type="project" value="TreeGrafter"/>
</dbReference>
<keyword evidence="1" id="KW-0677">Repeat</keyword>
<dbReference type="InterPro" id="IPR044059">
    <property type="entry name" value="Csn1/TTC4_wheel"/>
</dbReference>
<name>A0A9P7BB90_MAUEX</name>
<evidence type="ECO:0000313" key="6">
    <source>
        <dbReference type="EMBL" id="KAG0671621.1"/>
    </source>
</evidence>
<dbReference type="PANTHER" id="PTHR46035:SF1">
    <property type="entry name" value="TETRATRICOPEPTIDE REPEAT PROTEIN 4"/>
    <property type="match status" value="1"/>
</dbReference>
<keyword evidence="2 4" id="KW-0802">TPR repeat</keyword>
<gene>
    <name evidence="6" type="primary">CNS1</name>
    <name evidence="6" type="ORF">C6P45_000112</name>
</gene>
<dbReference type="InterPro" id="IPR011990">
    <property type="entry name" value="TPR-like_helical_dom_sf"/>
</dbReference>
<feature type="repeat" description="TPR" evidence="4">
    <location>
        <begin position="150"/>
        <end position="183"/>
    </location>
</feature>
<comment type="similarity">
    <text evidence="3">Belongs to the TTC4 family.</text>
</comment>
<evidence type="ECO:0000256" key="4">
    <source>
        <dbReference type="PROSITE-ProRule" id="PRU00339"/>
    </source>
</evidence>
<dbReference type="CDD" id="cd21381">
    <property type="entry name" value="CTWD_TTC4"/>
    <property type="match status" value="1"/>
</dbReference>
<dbReference type="SMART" id="SM00028">
    <property type="entry name" value="TPR"/>
    <property type="match status" value="3"/>
</dbReference>
<dbReference type="Proteomes" id="UP000750334">
    <property type="component" value="Unassembled WGS sequence"/>
</dbReference>
<comment type="caution">
    <text evidence="6">The sequence shown here is derived from an EMBL/GenBank/DDBJ whole genome shotgun (WGS) entry which is preliminary data.</text>
</comment>
<dbReference type="GO" id="GO:0005829">
    <property type="term" value="C:cytosol"/>
    <property type="evidence" value="ECO:0007669"/>
    <property type="project" value="TreeGrafter"/>
</dbReference>
<dbReference type="GO" id="GO:0051879">
    <property type="term" value="F:Hsp90 protein binding"/>
    <property type="evidence" value="ECO:0007669"/>
    <property type="project" value="InterPro"/>
</dbReference>
<dbReference type="GO" id="GO:0030544">
    <property type="term" value="F:Hsp70 protein binding"/>
    <property type="evidence" value="ECO:0007669"/>
    <property type="project" value="TreeGrafter"/>
</dbReference>
<protein>
    <submittedName>
        <fullName evidence="6">HSP70/90 co-chaperone</fullName>
    </submittedName>
</protein>
<proteinExistence type="inferred from homology"/>
<evidence type="ECO:0000256" key="1">
    <source>
        <dbReference type="ARBA" id="ARBA00022737"/>
    </source>
</evidence>
<dbReference type="AlphaFoldDB" id="A0A9P7BB90"/>
<feature type="domain" description="Cns1/TTC4 wheel" evidence="5">
    <location>
        <begin position="252"/>
        <end position="368"/>
    </location>
</feature>
<dbReference type="PROSITE" id="PS50005">
    <property type="entry name" value="TPR"/>
    <property type="match status" value="1"/>
</dbReference>